<name>A0A7J9H437_9ROSI</name>
<dbReference type="GO" id="GO:0016887">
    <property type="term" value="F:ATP hydrolysis activity"/>
    <property type="evidence" value="ECO:0007669"/>
    <property type="project" value="InterPro"/>
</dbReference>
<evidence type="ECO:0000259" key="8">
    <source>
        <dbReference type="PROSITE" id="PS50929"/>
    </source>
</evidence>
<gene>
    <name evidence="9" type="ORF">Gohar_004139</name>
</gene>
<comment type="caution">
    <text evidence="9">The sequence shown here is derived from an EMBL/GenBank/DDBJ whole genome shotgun (WGS) entry which is preliminary data.</text>
</comment>
<dbReference type="SUPFAM" id="SSF52540">
    <property type="entry name" value="P-loop containing nucleoside triphosphate hydrolases"/>
    <property type="match status" value="1"/>
</dbReference>
<reference evidence="9 10" key="1">
    <citation type="journal article" date="2019" name="Genome Biol. Evol.">
        <title>Insights into the evolution of the New World diploid cottons (Gossypium, subgenus Houzingenia) based on genome sequencing.</title>
        <authorList>
            <person name="Grover C.E."/>
            <person name="Arick M.A. 2nd"/>
            <person name="Thrash A."/>
            <person name="Conover J.L."/>
            <person name="Sanders W.S."/>
            <person name="Peterson D.G."/>
            <person name="Frelichowski J.E."/>
            <person name="Scheffler J.A."/>
            <person name="Scheffler B.E."/>
            <person name="Wendel J.F."/>
        </authorList>
    </citation>
    <scope>NUCLEOTIDE SEQUENCE [LARGE SCALE GENOMIC DNA]</scope>
    <source>
        <strain evidence="9">0</strain>
        <tissue evidence="9">Leaf</tissue>
    </source>
</reference>
<evidence type="ECO:0000256" key="7">
    <source>
        <dbReference type="SAM" id="Phobius"/>
    </source>
</evidence>
<accession>A0A7J9H437</accession>
<dbReference type="InterPro" id="IPR036640">
    <property type="entry name" value="ABC1_TM_sf"/>
</dbReference>
<dbReference type="InterPro" id="IPR003439">
    <property type="entry name" value="ABC_transporter-like_ATP-bd"/>
</dbReference>
<keyword evidence="3" id="KW-0547">Nucleotide-binding</keyword>
<organism evidence="9 10">
    <name type="scientific">Gossypium harknessii</name>
    <dbReference type="NCBI Taxonomy" id="34285"/>
    <lineage>
        <taxon>Eukaryota</taxon>
        <taxon>Viridiplantae</taxon>
        <taxon>Streptophyta</taxon>
        <taxon>Embryophyta</taxon>
        <taxon>Tracheophyta</taxon>
        <taxon>Spermatophyta</taxon>
        <taxon>Magnoliopsida</taxon>
        <taxon>eudicotyledons</taxon>
        <taxon>Gunneridae</taxon>
        <taxon>Pentapetalae</taxon>
        <taxon>rosids</taxon>
        <taxon>malvids</taxon>
        <taxon>Malvales</taxon>
        <taxon>Malvaceae</taxon>
        <taxon>Malvoideae</taxon>
        <taxon>Gossypium</taxon>
    </lineage>
</organism>
<keyword evidence="10" id="KW-1185">Reference proteome</keyword>
<evidence type="ECO:0000256" key="1">
    <source>
        <dbReference type="ARBA" id="ARBA00022448"/>
    </source>
</evidence>
<dbReference type="Gene3D" id="1.20.1560.10">
    <property type="entry name" value="ABC transporter type 1, transmembrane domain"/>
    <property type="match status" value="1"/>
</dbReference>
<evidence type="ECO:0000313" key="9">
    <source>
        <dbReference type="EMBL" id="MBA0804560.1"/>
    </source>
</evidence>
<dbReference type="PANTHER" id="PTHR24223:SF375">
    <property type="entry name" value="ABC TRANSPORTER C FAMILY MEMBER 11-RELATED"/>
    <property type="match status" value="1"/>
</dbReference>
<proteinExistence type="predicted"/>
<evidence type="ECO:0000256" key="6">
    <source>
        <dbReference type="ARBA" id="ARBA00023136"/>
    </source>
</evidence>
<dbReference type="Gene3D" id="3.40.50.300">
    <property type="entry name" value="P-loop containing nucleotide triphosphate hydrolases"/>
    <property type="match status" value="1"/>
</dbReference>
<dbReference type="GO" id="GO:0140359">
    <property type="term" value="F:ABC-type transporter activity"/>
    <property type="evidence" value="ECO:0007669"/>
    <property type="project" value="InterPro"/>
</dbReference>
<evidence type="ECO:0000313" key="10">
    <source>
        <dbReference type="Proteomes" id="UP000593560"/>
    </source>
</evidence>
<keyword evidence="6 7" id="KW-0472">Membrane</keyword>
<dbReference type="EMBL" id="JABFAD010000008">
    <property type="protein sequence ID" value="MBA0804560.1"/>
    <property type="molecule type" value="Genomic_DNA"/>
</dbReference>
<feature type="transmembrane region" description="Helical" evidence="7">
    <location>
        <begin position="62"/>
        <end position="82"/>
    </location>
</feature>
<evidence type="ECO:0000256" key="5">
    <source>
        <dbReference type="ARBA" id="ARBA00022989"/>
    </source>
</evidence>
<keyword evidence="2 7" id="KW-0812">Transmembrane</keyword>
<keyword evidence="4" id="KW-0067">ATP-binding</keyword>
<evidence type="ECO:0000256" key="2">
    <source>
        <dbReference type="ARBA" id="ARBA00022692"/>
    </source>
</evidence>
<evidence type="ECO:0000256" key="3">
    <source>
        <dbReference type="ARBA" id="ARBA00022741"/>
    </source>
</evidence>
<dbReference type="OrthoDB" id="6500128at2759"/>
<dbReference type="InterPro" id="IPR011527">
    <property type="entry name" value="ABC1_TM_dom"/>
</dbReference>
<dbReference type="GO" id="GO:0005524">
    <property type="term" value="F:ATP binding"/>
    <property type="evidence" value="ECO:0007669"/>
    <property type="project" value="UniProtKB-KW"/>
</dbReference>
<dbReference type="AlphaFoldDB" id="A0A7J9H437"/>
<dbReference type="Proteomes" id="UP000593560">
    <property type="component" value="Unassembled WGS sequence"/>
</dbReference>
<protein>
    <recommendedName>
        <fullName evidence="8">ABC transmembrane type-1 domain-containing protein</fullName>
    </recommendedName>
</protein>
<dbReference type="Pfam" id="PF00664">
    <property type="entry name" value="ABC_membrane"/>
    <property type="match status" value="1"/>
</dbReference>
<keyword evidence="5 7" id="KW-1133">Transmembrane helix</keyword>
<dbReference type="GO" id="GO:0016020">
    <property type="term" value="C:membrane"/>
    <property type="evidence" value="ECO:0007669"/>
    <property type="project" value="InterPro"/>
</dbReference>
<feature type="domain" description="ABC transmembrane type-1" evidence="8">
    <location>
        <begin position="1"/>
        <end position="117"/>
    </location>
</feature>
<dbReference type="InterPro" id="IPR050173">
    <property type="entry name" value="ABC_transporter_C-like"/>
</dbReference>
<evidence type="ECO:0000256" key="4">
    <source>
        <dbReference type="ARBA" id="ARBA00022840"/>
    </source>
</evidence>
<dbReference type="SUPFAM" id="SSF90123">
    <property type="entry name" value="ABC transporter transmembrane region"/>
    <property type="match status" value="1"/>
</dbReference>
<dbReference type="PANTHER" id="PTHR24223">
    <property type="entry name" value="ATP-BINDING CASSETTE SUB-FAMILY C"/>
    <property type="match status" value="1"/>
</dbReference>
<sequence length="258" mass="28685">MTKQRLEWTDRRINLTNEILSAADIVKFYAWEKCFQSRVHSIRNDELSWLQRAQLLSAFNRFILNSIPVVVTVVSFGMFTLLGGDLTPARAFTSLSLFALLRIPLECLPNLLSQVANANVSLQRLEELFLAEERAEKPTLSNINLDVPVGSLFAIVGGTGEGKTSLISAILGELPPDANSNVIIRGTVAYVPQVSWIFNATVRDNILFGSSFQPERYWKIIDVTALQQDLDILPDHDLTEIGERGVNISGGQKQSFHG</sequence>
<dbReference type="Pfam" id="PF00005">
    <property type="entry name" value="ABC_tran"/>
    <property type="match status" value="1"/>
</dbReference>
<keyword evidence="1" id="KW-0813">Transport</keyword>
<dbReference type="PROSITE" id="PS50929">
    <property type="entry name" value="ABC_TM1F"/>
    <property type="match status" value="1"/>
</dbReference>
<dbReference type="InterPro" id="IPR027417">
    <property type="entry name" value="P-loop_NTPase"/>
</dbReference>